<keyword evidence="5" id="KW-1185">Reference proteome</keyword>
<dbReference type="Proteomes" id="UP000708208">
    <property type="component" value="Unassembled WGS sequence"/>
</dbReference>
<dbReference type="PANTHER" id="PTHR13299">
    <property type="entry name" value="PEROXISOMAL MEMBRANE PROTEIN PEX16"/>
    <property type="match status" value="1"/>
</dbReference>
<accession>A0A8J2K479</accession>
<dbReference type="PANTHER" id="PTHR13299:SF0">
    <property type="entry name" value="PEROXISOMAL MEMBRANE PROTEIN PEX16"/>
    <property type="match status" value="1"/>
</dbReference>
<reference evidence="4" key="1">
    <citation type="submission" date="2021-06" db="EMBL/GenBank/DDBJ databases">
        <authorList>
            <person name="Hodson N. C."/>
            <person name="Mongue J. A."/>
            <person name="Jaron S. K."/>
        </authorList>
    </citation>
    <scope>NUCLEOTIDE SEQUENCE</scope>
</reference>
<dbReference type="OrthoDB" id="2021143at2759"/>
<evidence type="ECO:0000256" key="3">
    <source>
        <dbReference type="RuleBase" id="RU365003"/>
    </source>
</evidence>
<evidence type="ECO:0000313" key="4">
    <source>
        <dbReference type="EMBL" id="CAG7729052.1"/>
    </source>
</evidence>
<comment type="similarity">
    <text evidence="1 3">Belongs to the peroxin-16 family.</text>
</comment>
<evidence type="ECO:0000256" key="1">
    <source>
        <dbReference type="ARBA" id="ARBA00009505"/>
    </source>
</evidence>
<proteinExistence type="inferred from homology"/>
<gene>
    <name evidence="4" type="ORF">AFUS01_LOCUS17792</name>
</gene>
<dbReference type="EMBL" id="CAJVCH010172797">
    <property type="protein sequence ID" value="CAG7729052.1"/>
    <property type="molecule type" value="Genomic_DNA"/>
</dbReference>
<dbReference type="GO" id="GO:0007031">
    <property type="term" value="P:peroxisome organization"/>
    <property type="evidence" value="ECO:0007669"/>
    <property type="project" value="UniProtKB-KW"/>
</dbReference>
<keyword evidence="3" id="KW-0576">Peroxisome</keyword>
<dbReference type="AlphaFoldDB" id="A0A8J2K479"/>
<name>A0A8J2K479_9HEXA</name>
<sequence length="353" mass="40541">MSSIQEVLNLMRSKAQELQKDYTTWICKNPSRAADIESSLKILSYLLHGKVKHANVLPELLYCSSNLLSFWHNKLISKEAELQIIANQEDLDSCQSPRVRRILKIQSTLTILEYFEVFLEVSAKVFWGELGKWLMILIIQSVKTGLRAALLFYYKVGLIPGPSAVGSTMPKQKNNVGNNNGGSDPKVVFVLKHSGRVVRKIHASPPIKYRNWKLPDVPRLAVFPKELPSLRLGAELLHILRPLSHLLGMAVYGPKSWKPWALSLVMDVSSLQLHSQIVQRLRPEQKQELSRRQFALLYYLIRSPFYDSYTKHRLMGLLVFMSKRIPLIGRLCAILVDSIPEWQDTYSYIWNDF</sequence>
<organism evidence="4 5">
    <name type="scientific">Allacma fusca</name>
    <dbReference type="NCBI Taxonomy" id="39272"/>
    <lineage>
        <taxon>Eukaryota</taxon>
        <taxon>Metazoa</taxon>
        <taxon>Ecdysozoa</taxon>
        <taxon>Arthropoda</taxon>
        <taxon>Hexapoda</taxon>
        <taxon>Collembola</taxon>
        <taxon>Symphypleona</taxon>
        <taxon>Sminthuridae</taxon>
        <taxon>Allacma</taxon>
    </lineage>
</organism>
<dbReference type="InterPro" id="IPR013919">
    <property type="entry name" value="Pex16"/>
</dbReference>
<evidence type="ECO:0000256" key="2">
    <source>
        <dbReference type="ARBA" id="ARBA00018577"/>
    </source>
</evidence>
<dbReference type="GO" id="GO:0005778">
    <property type="term" value="C:peroxisomal membrane"/>
    <property type="evidence" value="ECO:0007669"/>
    <property type="project" value="UniProtKB-SubCell"/>
</dbReference>
<comment type="subcellular location">
    <subcellularLocation>
        <location evidence="3">Peroxisome membrane</location>
    </subcellularLocation>
</comment>
<evidence type="ECO:0000313" key="5">
    <source>
        <dbReference type="Proteomes" id="UP000708208"/>
    </source>
</evidence>
<dbReference type="Pfam" id="PF08610">
    <property type="entry name" value="Pex16"/>
    <property type="match status" value="1"/>
</dbReference>
<keyword evidence="3" id="KW-0962">Peroxisome biogenesis</keyword>
<protein>
    <recommendedName>
        <fullName evidence="2 3">Peroxisomal membrane protein PEX16</fullName>
    </recommendedName>
</protein>
<comment type="caution">
    <text evidence="4">The sequence shown here is derived from an EMBL/GenBank/DDBJ whole genome shotgun (WGS) entry which is preliminary data.</text>
</comment>